<evidence type="ECO:0000313" key="2">
    <source>
        <dbReference type="Proteomes" id="UP001145742"/>
    </source>
</evidence>
<name>A0ABQ9DJ56_9PASS</name>
<evidence type="ECO:0000313" key="1">
    <source>
        <dbReference type="EMBL" id="KAJ7419595.1"/>
    </source>
</evidence>
<dbReference type="Proteomes" id="UP001145742">
    <property type="component" value="Unassembled WGS sequence"/>
</dbReference>
<reference evidence="1" key="1">
    <citation type="submission" date="2019-10" db="EMBL/GenBank/DDBJ databases">
        <authorList>
            <person name="Soares A.E.R."/>
            <person name="Aleixo A."/>
            <person name="Schneider P."/>
            <person name="Miyaki C.Y."/>
            <person name="Schneider M.P."/>
            <person name="Mello C."/>
            <person name="Vasconcelos A.T.R."/>
        </authorList>
    </citation>
    <scope>NUCLEOTIDE SEQUENCE</scope>
    <source>
        <tissue evidence="1">Muscle</tissue>
    </source>
</reference>
<sequence length="82" mass="9412">MDNSDKCFGNLVWDQSYFMPSLMTQMKGLIAPSSNLQMTLSGAVDTPEGQDTIQRDLDKLKKQAHRNLIRFNRTKCKDLYLV</sequence>
<protein>
    <submittedName>
        <fullName evidence="1">Uncharacterized protein</fullName>
    </submittedName>
</protein>
<accession>A0ABQ9DJ56</accession>
<organism evidence="1 2">
    <name type="scientific">Willisornis vidua</name>
    <name type="common">Xingu scale-backed antbird</name>
    <dbReference type="NCBI Taxonomy" id="1566151"/>
    <lineage>
        <taxon>Eukaryota</taxon>
        <taxon>Metazoa</taxon>
        <taxon>Chordata</taxon>
        <taxon>Craniata</taxon>
        <taxon>Vertebrata</taxon>
        <taxon>Euteleostomi</taxon>
        <taxon>Archelosauria</taxon>
        <taxon>Archosauria</taxon>
        <taxon>Dinosauria</taxon>
        <taxon>Saurischia</taxon>
        <taxon>Theropoda</taxon>
        <taxon>Coelurosauria</taxon>
        <taxon>Aves</taxon>
        <taxon>Neognathae</taxon>
        <taxon>Neoaves</taxon>
        <taxon>Telluraves</taxon>
        <taxon>Australaves</taxon>
        <taxon>Passeriformes</taxon>
        <taxon>Thamnophilidae</taxon>
        <taxon>Willisornis</taxon>
    </lineage>
</organism>
<gene>
    <name evidence="1" type="ORF">WISP_52984</name>
</gene>
<comment type="caution">
    <text evidence="1">The sequence shown here is derived from an EMBL/GenBank/DDBJ whole genome shotgun (WGS) entry which is preliminary data.</text>
</comment>
<keyword evidence="2" id="KW-1185">Reference proteome</keyword>
<dbReference type="EMBL" id="WHWB01033482">
    <property type="protein sequence ID" value="KAJ7419595.1"/>
    <property type="molecule type" value="Genomic_DNA"/>
</dbReference>
<proteinExistence type="predicted"/>